<gene>
    <name evidence="7 10" type="primary">pyrB</name>
    <name evidence="10" type="ORF">SLU01_04020</name>
</gene>
<dbReference type="GO" id="GO:0006207">
    <property type="term" value="P:'de novo' pyrimidine nucleobase biosynthetic process"/>
    <property type="evidence" value="ECO:0007669"/>
    <property type="project" value="InterPro"/>
</dbReference>
<accession>A0A511Z3R5</accession>
<feature type="binding site" evidence="7">
    <location>
        <position position="130"/>
    </location>
    <ligand>
        <name>carbamoyl phosphate</name>
        <dbReference type="ChEBI" id="CHEBI:58228"/>
    </ligand>
</feature>
<dbReference type="InterPro" id="IPR006130">
    <property type="entry name" value="Asp/Orn_carbamoylTrfase"/>
</dbReference>
<evidence type="ECO:0000256" key="5">
    <source>
        <dbReference type="ARBA" id="ARBA00043884"/>
    </source>
</evidence>
<feature type="domain" description="Aspartate/ornithine carbamoyltransferase carbamoyl-P binding" evidence="9">
    <location>
        <begin position="3"/>
        <end position="140"/>
    </location>
</feature>
<reference evidence="10 11" key="1">
    <citation type="submission" date="2019-07" db="EMBL/GenBank/DDBJ databases">
        <title>Whole genome shotgun sequence of Sporosarcina luteola NBRC 105378.</title>
        <authorList>
            <person name="Hosoyama A."/>
            <person name="Uohara A."/>
            <person name="Ohji S."/>
            <person name="Ichikawa N."/>
        </authorList>
    </citation>
    <scope>NUCLEOTIDE SEQUENCE [LARGE SCALE GENOMIC DNA]</scope>
    <source>
        <strain evidence="10 11">NBRC 105378</strain>
    </source>
</reference>
<dbReference type="GO" id="GO:0006520">
    <property type="term" value="P:amino acid metabolic process"/>
    <property type="evidence" value="ECO:0007669"/>
    <property type="project" value="InterPro"/>
</dbReference>
<sequence>MQNLLSMKDLTIEDITAILDRAEILKHYGIREMSEKYMISNLFFEPSTRTKMSFEVAERKLGLEVIPFESGFSSVLKGESLYDTLRTLEEIGMDAVVIRHPEERYYEELVGNLNLAIINGGDGSGQHPTQSLLDLFTIKEAFGGFKGLNVLIAGDIVHSRVAKSNADALKKLGANVTFLCPPQWAGEFDSVSEWEGTIETSDVVMLLRVQHERHDGETGFTKEEYHRKYGLTVEREASMKPGSIIMHPAPFNRDVEIAGSLVEGRRSRIFKQVENGVYIRSAILETILKGRELTWRKSLKMPMY</sequence>
<dbReference type="GO" id="GO:0016597">
    <property type="term" value="F:amino acid binding"/>
    <property type="evidence" value="ECO:0007669"/>
    <property type="project" value="InterPro"/>
</dbReference>
<proteinExistence type="inferred from homology"/>
<evidence type="ECO:0000313" key="11">
    <source>
        <dbReference type="Proteomes" id="UP000321901"/>
    </source>
</evidence>
<keyword evidence="4 7" id="KW-0665">Pyrimidine biosynthesis</keyword>
<feature type="binding site" evidence="7">
    <location>
        <position position="99"/>
    </location>
    <ligand>
        <name>carbamoyl phosphate</name>
        <dbReference type="ChEBI" id="CHEBI:58228"/>
    </ligand>
</feature>
<evidence type="ECO:0000256" key="4">
    <source>
        <dbReference type="ARBA" id="ARBA00022975"/>
    </source>
</evidence>
<dbReference type="InterPro" id="IPR036901">
    <property type="entry name" value="Asp/Orn_carbamoylTrfase_sf"/>
</dbReference>
<dbReference type="GO" id="GO:0004070">
    <property type="term" value="F:aspartate carbamoyltransferase activity"/>
    <property type="evidence" value="ECO:0007669"/>
    <property type="project" value="UniProtKB-UniRule"/>
</dbReference>
<comment type="subunit">
    <text evidence="7">Heterododecamer (2C3:3R2) of six catalytic PyrB chains organized as two trimers (C3), and six regulatory PyrI chains organized as three dimers (R2).</text>
</comment>
<comment type="catalytic activity">
    <reaction evidence="6 7">
        <text>carbamoyl phosphate + L-aspartate = N-carbamoyl-L-aspartate + phosphate + H(+)</text>
        <dbReference type="Rhea" id="RHEA:20013"/>
        <dbReference type="ChEBI" id="CHEBI:15378"/>
        <dbReference type="ChEBI" id="CHEBI:29991"/>
        <dbReference type="ChEBI" id="CHEBI:32814"/>
        <dbReference type="ChEBI" id="CHEBI:43474"/>
        <dbReference type="ChEBI" id="CHEBI:58228"/>
        <dbReference type="EC" id="2.1.3.2"/>
    </reaction>
</comment>
<comment type="caution">
    <text evidence="10">The sequence shown here is derived from an EMBL/GenBank/DDBJ whole genome shotgun (WGS) entry which is preliminary data.</text>
</comment>
<dbReference type="UniPathway" id="UPA00070">
    <property type="reaction ID" value="UER00116"/>
</dbReference>
<dbReference type="AlphaFoldDB" id="A0A511Z3R5"/>
<feature type="binding site" evidence="7">
    <location>
        <position position="49"/>
    </location>
    <ligand>
        <name>carbamoyl phosphate</name>
        <dbReference type="ChEBI" id="CHEBI:58228"/>
    </ligand>
</feature>
<dbReference type="Gene3D" id="3.40.50.1370">
    <property type="entry name" value="Aspartate/ornithine carbamoyltransferase"/>
    <property type="match status" value="2"/>
</dbReference>
<feature type="binding site" evidence="7">
    <location>
        <position position="160"/>
    </location>
    <ligand>
        <name>L-aspartate</name>
        <dbReference type="ChEBI" id="CHEBI:29991"/>
    </ligand>
</feature>
<dbReference type="InterPro" id="IPR006132">
    <property type="entry name" value="Asp/Orn_carbamoyltranf_P-bd"/>
</dbReference>
<keyword evidence="11" id="KW-1185">Reference proteome</keyword>
<dbReference type="Pfam" id="PF02729">
    <property type="entry name" value="OTCace_N"/>
    <property type="match status" value="1"/>
</dbReference>
<evidence type="ECO:0000256" key="2">
    <source>
        <dbReference type="ARBA" id="ARBA00008896"/>
    </source>
</evidence>
<dbReference type="EC" id="2.1.3.2" evidence="7"/>
<name>A0A511Z3R5_9BACL</name>
<protein>
    <recommendedName>
        <fullName evidence="7">Aspartate carbamoyltransferase</fullName>
        <ecNumber evidence="7">2.1.3.2</ecNumber>
    </recommendedName>
    <alternativeName>
        <fullName evidence="7">Aspartate transcarbamylase</fullName>
        <shortName evidence="7">ATCase</shortName>
    </alternativeName>
</protein>
<comment type="function">
    <text evidence="5 7">Catalyzes the condensation of carbamoyl phosphate and aspartate to form carbamoyl aspartate and inorganic phosphate, the committed step in the de novo pyrimidine nucleotide biosynthesis pathway.</text>
</comment>
<evidence type="ECO:0000256" key="6">
    <source>
        <dbReference type="ARBA" id="ARBA00048859"/>
    </source>
</evidence>
<dbReference type="EMBL" id="BJYL01000004">
    <property type="protein sequence ID" value="GEN82090.1"/>
    <property type="molecule type" value="Genomic_DNA"/>
</dbReference>
<feature type="binding site" evidence="7">
    <location>
        <position position="250"/>
    </location>
    <ligand>
        <name>carbamoyl phosphate</name>
        <dbReference type="ChEBI" id="CHEBI:58228"/>
    </ligand>
</feature>
<dbReference type="NCBIfam" id="TIGR00670">
    <property type="entry name" value="asp_carb_tr"/>
    <property type="match status" value="1"/>
</dbReference>
<dbReference type="PRINTS" id="PR00100">
    <property type="entry name" value="AOTCASE"/>
</dbReference>
<dbReference type="HAMAP" id="MF_00001">
    <property type="entry name" value="Asp_carb_tr"/>
    <property type="match status" value="1"/>
</dbReference>
<evidence type="ECO:0000256" key="1">
    <source>
        <dbReference type="ARBA" id="ARBA00004852"/>
    </source>
</evidence>
<dbReference type="PRINTS" id="PR00101">
    <property type="entry name" value="ATCASE"/>
</dbReference>
<dbReference type="PANTHER" id="PTHR45753">
    <property type="entry name" value="ORNITHINE CARBAMOYLTRANSFERASE, MITOCHONDRIAL"/>
    <property type="match status" value="1"/>
</dbReference>
<evidence type="ECO:0000256" key="7">
    <source>
        <dbReference type="HAMAP-Rule" id="MF_00001"/>
    </source>
</evidence>
<feature type="binding site" evidence="7">
    <location>
        <position position="127"/>
    </location>
    <ligand>
        <name>carbamoyl phosphate</name>
        <dbReference type="ChEBI" id="CHEBI:58228"/>
    </ligand>
</feature>
<dbReference type="Pfam" id="PF00185">
    <property type="entry name" value="OTCace"/>
    <property type="match status" value="1"/>
</dbReference>
<dbReference type="NCBIfam" id="NF002032">
    <property type="entry name" value="PRK00856.1"/>
    <property type="match status" value="1"/>
</dbReference>
<dbReference type="PANTHER" id="PTHR45753:SF6">
    <property type="entry name" value="ASPARTATE CARBAMOYLTRANSFERASE"/>
    <property type="match status" value="1"/>
</dbReference>
<dbReference type="PROSITE" id="PS00097">
    <property type="entry name" value="CARBAMOYLTRANSFERASE"/>
    <property type="match status" value="1"/>
</dbReference>
<dbReference type="SUPFAM" id="SSF53671">
    <property type="entry name" value="Aspartate/ornithine carbamoyltransferase"/>
    <property type="match status" value="1"/>
</dbReference>
<dbReference type="Proteomes" id="UP000321901">
    <property type="component" value="Unassembled WGS sequence"/>
</dbReference>
<evidence type="ECO:0000256" key="3">
    <source>
        <dbReference type="ARBA" id="ARBA00022679"/>
    </source>
</evidence>
<feature type="binding site" evidence="7">
    <location>
        <position position="249"/>
    </location>
    <ligand>
        <name>carbamoyl phosphate</name>
        <dbReference type="ChEBI" id="CHEBI:58228"/>
    </ligand>
</feature>
<dbReference type="InterPro" id="IPR002082">
    <property type="entry name" value="Asp_carbamoyltransf"/>
</dbReference>
<dbReference type="GO" id="GO:0044205">
    <property type="term" value="P:'de novo' UMP biosynthetic process"/>
    <property type="evidence" value="ECO:0007669"/>
    <property type="project" value="UniProtKB-UniRule"/>
</dbReference>
<comment type="similarity">
    <text evidence="2 7">Belongs to the aspartate/ornithine carbamoyltransferase superfamily. ATCase family.</text>
</comment>
<feature type="binding site" evidence="7">
    <location>
        <position position="208"/>
    </location>
    <ligand>
        <name>L-aspartate</name>
        <dbReference type="ChEBI" id="CHEBI:29991"/>
    </ligand>
</feature>
<dbReference type="RefSeq" id="WP_147054793.1">
    <property type="nucleotide sequence ID" value="NZ_BJYL01000004.1"/>
</dbReference>
<keyword evidence="3 7" id="KW-0808">Transferase</keyword>
<comment type="pathway">
    <text evidence="1 7">Pyrimidine metabolism; UMP biosynthesis via de novo pathway; (S)-dihydroorotate from bicarbonate: step 2/3.</text>
</comment>
<dbReference type="OrthoDB" id="9802587at2"/>
<feature type="binding site" evidence="7">
    <location>
        <position position="50"/>
    </location>
    <ligand>
        <name>carbamoyl phosphate</name>
        <dbReference type="ChEBI" id="CHEBI:58228"/>
    </ligand>
</feature>
<dbReference type="GO" id="GO:0005829">
    <property type="term" value="C:cytosol"/>
    <property type="evidence" value="ECO:0007669"/>
    <property type="project" value="TreeGrafter"/>
</dbReference>
<evidence type="ECO:0000259" key="8">
    <source>
        <dbReference type="Pfam" id="PF00185"/>
    </source>
</evidence>
<dbReference type="InterPro" id="IPR006131">
    <property type="entry name" value="Asp_carbamoyltransf_Asp/Orn-bd"/>
</dbReference>
<organism evidence="10 11">
    <name type="scientific">Sporosarcina luteola</name>
    <dbReference type="NCBI Taxonomy" id="582850"/>
    <lineage>
        <taxon>Bacteria</taxon>
        <taxon>Bacillati</taxon>
        <taxon>Bacillota</taxon>
        <taxon>Bacilli</taxon>
        <taxon>Bacillales</taxon>
        <taxon>Caryophanaceae</taxon>
        <taxon>Sporosarcina</taxon>
    </lineage>
</organism>
<evidence type="ECO:0000313" key="10">
    <source>
        <dbReference type="EMBL" id="GEN82090.1"/>
    </source>
</evidence>
<feature type="domain" description="Aspartate/ornithine carbamoyltransferase Asp/Orn-binding" evidence="8">
    <location>
        <begin position="146"/>
        <end position="286"/>
    </location>
</feature>
<feature type="binding site" evidence="7">
    <location>
        <position position="77"/>
    </location>
    <ligand>
        <name>L-aspartate</name>
        <dbReference type="ChEBI" id="CHEBI:29991"/>
    </ligand>
</feature>
<evidence type="ECO:0000259" key="9">
    <source>
        <dbReference type="Pfam" id="PF02729"/>
    </source>
</evidence>